<accession>A0A0B1P4B5</accession>
<dbReference type="EMBL" id="JNVN01002274">
    <property type="protein sequence ID" value="KHJ32170.1"/>
    <property type="molecule type" value="Genomic_DNA"/>
</dbReference>
<protein>
    <submittedName>
        <fullName evidence="2">Uncharacterized protein</fullName>
    </submittedName>
</protein>
<gene>
    <name evidence="2" type="ORF">EV44_g3391</name>
</gene>
<evidence type="ECO:0000313" key="3">
    <source>
        <dbReference type="Proteomes" id="UP000030854"/>
    </source>
</evidence>
<reference evidence="2 3" key="1">
    <citation type="journal article" date="2014" name="BMC Genomics">
        <title>Adaptive genomic structural variation in the grape powdery mildew pathogen, Erysiphe necator.</title>
        <authorList>
            <person name="Jones L."/>
            <person name="Riaz S."/>
            <person name="Morales-Cruz A."/>
            <person name="Amrine K.C."/>
            <person name="McGuire B."/>
            <person name="Gubler W.D."/>
            <person name="Walker M.A."/>
            <person name="Cantu D."/>
        </authorList>
    </citation>
    <scope>NUCLEOTIDE SEQUENCE [LARGE SCALE GENOMIC DNA]</scope>
    <source>
        <strain evidence="3">c</strain>
    </source>
</reference>
<organism evidence="2 3">
    <name type="scientific">Uncinula necator</name>
    <name type="common">Grape powdery mildew</name>
    <dbReference type="NCBI Taxonomy" id="52586"/>
    <lineage>
        <taxon>Eukaryota</taxon>
        <taxon>Fungi</taxon>
        <taxon>Dikarya</taxon>
        <taxon>Ascomycota</taxon>
        <taxon>Pezizomycotina</taxon>
        <taxon>Leotiomycetes</taxon>
        <taxon>Erysiphales</taxon>
        <taxon>Erysiphaceae</taxon>
        <taxon>Erysiphe</taxon>
    </lineage>
</organism>
<name>A0A0B1P4B5_UNCNE</name>
<dbReference type="Proteomes" id="UP000030854">
    <property type="component" value="Unassembled WGS sequence"/>
</dbReference>
<sequence>MHRKGFDVLQVYKSDEIDQCLILESYEYDFNDFKQVDFERLDRDTIVKLRDTLRLKGIYVRKGAGIKIALALSERLTIDSKWPNEDPQRSLQRPSTNSKPTNTQCELQTQSTVKFRTPHLLPSPYQMVETFKQQQQGYGKELANLAKIYNIDEKYGDTSTESFNYKFNMFLDSCSRAQLAENALPLAFPVMLKLTALEFYYSSCQGFNLTIQQLIQKFQDQFEGEEYRRNALLNWNNTNFRTWLRHNTDLPKSTVFNKRIEHLRQIQRGLDQEYQSDSALRNKIITACNNVAACSLAVLQPATAITS</sequence>
<comment type="caution">
    <text evidence="2">The sequence shown here is derived from an EMBL/GenBank/DDBJ whole genome shotgun (WGS) entry which is preliminary data.</text>
</comment>
<proteinExistence type="predicted"/>
<dbReference type="HOGENOM" id="CLU_906719_0_0_1"/>
<dbReference type="AlphaFoldDB" id="A0A0B1P4B5"/>
<keyword evidence="3" id="KW-1185">Reference proteome</keyword>
<feature type="compositionally biased region" description="Polar residues" evidence="1">
    <location>
        <begin position="89"/>
        <end position="106"/>
    </location>
</feature>
<evidence type="ECO:0000313" key="2">
    <source>
        <dbReference type="EMBL" id="KHJ32170.1"/>
    </source>
</evidence>
<evidence type="ECO:0000256" key="1">
    <source>
        <dbReference type="SAM" id="MobiDB-lite"/>
    </source>
</evidence>
<feature type="region of interest" description="Disordered" evidence="1">
    <location>
        <begin position="83"/>
        <end position="106"/>
    </location>
</feature>